<proteinExistence type="predicted"/>
<dbReference type="RefSeq" id="WP_089295500.1">
    <property type="nucleotide sequence ID" value="NZ_BOMU01000061.1"/>
</dbReference>
<organism evidence="2 3">
    <name type="scientific">Actinoplanes regularis</name>
    <dbReference type="NCBI Taxonomy" id="52697"/>
    <lineage>
        <taxon>Bacteria</taxon>
        <taxon>Bacillati</taxon>
        <taxon>Actinomycetota</taxon>
        <taxon>Actinomycetes</taxon>
        <taxon>Micromonosporales</taxon>
        <taxon>Micromonosporaceae</taxon>
        <taxon>Actinoplanes</taxon>
    </lineage>
</organism>
<protein>
    <submittedName>
        <fullName evidence="2">Bifunctional DNA primase/polymerase, N-terminal</fullName>
    </submittedName>
</protein>
<dbReference type="InterPro" id="IPR015330">
    <property type="entry name" value="DNA_primase/pol_bifunc_N"/>
</dbReference>
<dbReference type="AlphaFoldDB" id="A0A239BKI1"/>
<dbReference type="Proteomes" id="UP000198415">
    <property type="component" value="Unassembled WGS sequence"/>
</dbReference>
<feature type="domain" description="DNA primase/polymerase bifunctional N-terminal" evidence="1">
    <location>
        <begin position="6"/>
        <end position="172"/>
    </location>
</feature>
<gene>
    <name evidence="2" type="ORF">SAMN06264365_109275</name>
</gene>
<dbReference type="SUPFAM" id="SSF56747">
    <property type="entry name" value="Prim-pol domain"/>
    <property type="match status" value="1"/>
</dbReference>
<dbReference type="SMART" id="SM00943">
    <property type="entry name" value="Prim-Pol"/>
    <property type="match status" value="1"/>
</dbReference>
<reference evidence="2 3" key="1">
    <citation type="submission" date="2017-06" db="EMBL/GenBank/DDBJ databases">
        <authorList>
            <person name="Kim H.J."/>
            <person name="Triplett B.A."/>
        </authorList>
    </citation>
    <scope>NUCLEOTIDE SEQUENCE [LARGE SCALE GENOMIC DNA]</scope>
    <source>
        <strain evidence="2 3">DSM 43151</strain>
    </source>
</reference>
<sequence length="280" mass="29991">MSLTAALAYARHGIPVLPVHTPDRDGVCSCSRRDHCDSPGKHPRLRHGVNEASTDPRQIELWWTYWPRANLGLRTGVVMDVADVDSAEGWHGLRHLLDDEVPPGPQVRTGSGGRHLWFRPTGYGNRVRVLPGLDWRGTGGYVLAPPSRHATGAGYTWIRRPGPALPVSPAALRAMIAGPPPAPARPVAHPDRYAEAALDAEADRVARAVVGCRNDTLNRAAFALGRFVGAGLLDAGTVRRELEAAARSAGLGQAEIRGTIRSGMAAGTRQPFLRTPGHVA</sequence>
<name>A0A239BKI1_9ACTN</name>
<accession>A0A239BKI1</accession>
<keyword evidence="3" id="KW-1185">Reference proteome</keyword>
<dbReference type="OrthoDB" id="3218228at2"/>
<dbReference type="EMBL" id="FZNR01000009">
    <property type="protein sequence ID" value="SNS08122.1"/>
    <property type="molecule type" value="Genomic_DNA"/>
</dbReference>
<dbReference type="CDD" id="cd04859">
    <property type="entry name" value="Prim_Pol"/>
    <property type="match status" value="1"/>
</dbReference>
<evidence type="ECO:0000313" key="2">
    <source>
        <dbReference type="EMBL" id="SNS08122.1"/>
    </source>
</evidence>
<evidence type="ECO:0000259" key="1">
    <source>
        <dbReference type="SMART" id="SM00943"/>
    </source>
</evidence>
<dbReference type="Pfam" id="PF09250">
    <property type="entry name" value="Prim-Pol"/>
    <property type="match status" value="1"/>
</dbReference>
<evidence type="ECO:0000313" key="3">
    <source>
        <dbReference type="Proteomes" id="UP000198415"/>
    </source>
</evidence>